<evidence type="ECO:0000256" key="6">
    <source>
        <dbReference type="SAM" id="MobiDB-lite"/>
    </source>
</evidence>
<feature type="non-terminal residue" evidence="9">
    <location>
        <position position="128"/>
    </location>
</feature>
<evidence type="ECO:0000313" key="9">
    <source>
        <dbReference type="RefSeq" id="XP_010778087.1"/>
    </source>
</evidence>
<accession>A0A6I9NNI7</accession>
<dbReference type="OrthoDB" id="439808at2759"/>
<evidence type="ECO:0000256" key="5">
    <source>
        <dbReference type="PROSITE-ProRule" id="PRU00176"/>
    </source>
</evidence>
<dbReference type="InterPro" id="IPR051945">
    <property type="entry name" value="RRM_MRD1_RNA_proc_ribogen"/>
</dbReference>
<dbReference type="PANTHER" id="PTHR48039:SF5">
    <property type="entry name" value="RNA-BINDING PROTEIN 28"/>
    <property type="match status" value="1"/>
</dbReference>
<dbReference type="GO" id="GO:0005730">
    <property type="term" value="C:nucleolus"/>
    <property type="evidence" value="ECO:0007669"/>
    <property type="project" value="TreeGrafter"/>
</dbReference>
<protein>
    <submittedName>
        <fullName evidence="9">RNA-binding protein 28-like</fullName>
    </submittedName>
</protein>
<dbReference type="InterPro" id="IPR012677">
    <property type="entry name" value="Nucleotide-bd_a/b_plait_sf"/>
</dbReference>
<dbReference type="PROSITE" id="PS50102">
    <property type="entry name" value="RRM"/>
    <property type="match status" value="1"/>
</dbReference>
<evidence type="ECO:0000256" key="3">
    <source>
        <dbReference type="ARBA" id="ARBA00022884"/>
    </source>
</evidence>
<dbReference type="CDD" id="cd12413">
    <property type="entry name" value="RRM1_RBM28_like"/>
    <property type="match status" value="1"/>
</dbReference>
<proteinExistence type="predicted"/>
<name>A0A6I9NNI7_9TELE</name>
<dbReference type="Gene3D" id="3.30.70.330">
    <property type="match status" value="1"/>
</dbReference>
<evidence type="ECO:0000259" key="7">
    <source>
        <dbReference type="PROSITE" id="PS50102"/>
    </source>
</evidence>
<gene>
    <name evidence="9" type="primary">LOC104952875</name>
</gene>
<comment type="subcellular location">
    <subcellularLocation>
        <location evidence="1">Nucleus</location>
    </subcellularLocation>
</comment>
<evidence type="ECO:0000313" key="8">
    <source>
        <dbReference type="Proteomes" id="UP000504611"/>
    </source>
</evidence>
<dbReference type="SUPFAM" id="SSF54928">
    <property type="entry name" value="RNA-binding domain, RBD"/>
    <property type="match status" value="1"/>
</dbReference>
<dbReference type="FunFam" id="3.30.70.330:FF:000315">
    <property type="entry name" value="RNA-binding motif protein 28"/>
    <property type="match status" value="1"/>
</dbReference>
<keyword evidence="3 5" id="KW-0694">RNA-binding</keyword>
<dbReference type="KEGG" id="ncc:104952875"/>
<feature type="region of interest" description="Disordered" evidence="6">
    <location>
        <begin position="79"/>
        <end position="112"/>
    </location>
</feature>
<dbReference type="RefSeq" id="XP_010778087.1">
    <property type="nucleotide sequence ID" value="XM_010779785.1"/>
</dbReference>
<dbReference type="InterPro" id="IPR000504">
    <property type="entry name" value="RRM_dom"/>
</dbReference>
<evidence type="ECO:0000256" key="4">
    <source>
        <dbReference type="ARBA" id="ARBA00023242"/>
    </source>
</evidence>
<keyword evidence="8" id="KW-1185">Reference proteome</keyword>
<feature type="domain" description="RRM" evidence="7">
    <location>
        <begin position="4"/>
        <end position="80"/>
    </location>
</feature>
<feature type="compositionally biased region" description="Basic residues" evidence="6">
    <location>
        <begin position="79"/>
        <end position="88"/>
    </location>
</feature>
<dbReference type="Proteomes" id="UP000504611">
    <property type="component" value="Unplaced"/>
</dbReference>
<dbReference type="InterPro" id="IPR035979">
    <property type="entry name" value="RBD_domain_sf"/>
</dbReference>
<evidence type="ECO:0000256" key="1">
    <source>
        <dbReference type="ARBA" id="ARBA00004123"/>
    </source>
</evidence>
<keyword evidence="4" id="KW-0539">Nucleus</keyword>
<dbReference type="AlphaFoldDB" id="A0A6I9NNI7"/>
<dbReference type="SMART" id="SM00360">
    <property type="entry name" value="RRM"/>
    <property type="match status" value="1"/>
</dbReference>
<keyword evidence="2" id="KW-0677">Repeat</keyword>
<evidence type="ECO:0000256" key="2">
    <source>
        <dbReference type="ARBA" id="ARBA00022737"/>
    </source>
</evidence>
<reference evidence="9" key="1">
    <citation type="submission" date="2025-08" db="UniProtKB">
        <authorList>
            <consortium name="RefSeq"/>
        </authorList>
    </citation>
    <scope>IDENTIFICATION</scope>
    <source>
        <tissue evidence="9">Muscle</tissue>
    </source>
</reference>
<dbReference type="Pfam" id="PF00076">
    <property type="entry name" value="RRM_1"/>
    <property type="match status" value="1"/>
</dbReference>
<sequence>MPALTLFVGSLPASASNERLEEIFSEIGPVKQCFVVRDKGTEKCRGFGYVTFSMEEDAQRAMKDVKEFDGKKLSISVAKKKIKDKRKTAPKEPAPAPVPAPKQNEEKTKGIRKTHLKARLIIRNLSFK</sequence>
<dbReference type="GO" id="GO:0003729">
    <property type="term" value="F:mRNA binding"/>
    <property type="evidence" value="ECO:0007669"/>
    <property type="project" value="TreeGrafter"/>
</dbReference>
<dbReference type="PANTHER" id="PTHR48039">
    <property type="entry name" value="RNA-BINDING MOTIF PROTEIN 14B"/>
    <property type="match status" value="1"/>
</dbReference>
<organism evidence="8 9">
    <name type="scientific">Notothenia coriiceps</name>
    <name type="common">black rockcod</name>
    <dbReference type="NCBI Taxonomy" id="8208"/>
    <lineage>
        <taxon>Eukaryota</taxon>
        <taxon>Metazoa</taxon>
        <taxon>Chordata</taxon>
        <taxon>Craniata</taxon>
        <taxon>Vertebrata</taxon>
        <taxon>Euteleostomi</taxon>
        <taxon>Actinopterygii</taxon>
        <taxon>Neopterygii</taxon>
        <taxon>Teleostei</taxon>
        <taxon>Neoteleostei</taxon>
        <taxon>Acanthomorphata</taxon>
        <taxon>Eupercaria</taxon>
        <taxon>Perciformes</taxon>
        <taxon>Notothenioidei</taxon>
        <taxon>Nototheniidae</taxon>
        <taxon>Notothenia</taxon>
    </lineage>
</organism>
<dbReference type="GeneID" id="104952875"/>